<reference evidence="1 2" key="1">
    <citation type="journal article" date="2024" name="Plant J.">
        <title>Genome sequences and population genomics reveal climatic adaptation and genomic divergence between two closely related sweetgum species.</title>
        <authorList>
            <person name="Xu W.Q."/>
            <person name="Ren C.Q."/>
            <person name="Zhang X.Y."/>
            <person name="Comes H.P."/>
            <person name="Liu X.H."/>
            <person name="Li Y.G."/>
            <person name="Kettle C.J."/>
            <person name="Jalonen R."/>
            <person name="Gaisberger H."/>
            <person name="Ma Y.Z."/>
            <person name="Qiu Y.X."/>
        </authorList>
    </citation>
    <scope>NUCLEOTIDE SEQUENCE [LARGE SCALE GENOMIC DNA]</scope>
    <source>
        <strain evidence="1">Hangzhou</strain>
    </source>
</reference>
<organism evidence="1 2">
    <name type="scientific">Liquidambar formosana</name>
    <name type="common">Formosan gum</name>
    <dbReference type="NCBI Taxonomy" id="63359"/>
    <lineage>
        <taxon>Eukaryota</taxon>
        <taxon>Viridiplantae</taxon>
        <taxon>Streptophyta</taxon>
        <taxon>Embryophyta</taxon>
        <taxon>Tracheophyta</taxon>
        <taxon>Spermatophyta</taxon>
        <taxon>Magnoliopsida</taxon>
        <taxon>eudicotyledons</taxon>
        <taxon>Gunneridae</taxon>
        <taxon>Pentapetalae</taxon>
        <taxon>Saxifragales</taxon>
        <taxon>Altingiaceae</taxon>
        <taxon>Liquidambar</taxon>
    </lineage>
</organism>
<dbReference type="Pfam" id="PF05340">
    <property type="entry name" value="DUF740"/>
    <property type="match status" value="2"/>
</dbReference>
<dbReference type="PANTHER" id="PTHR31659">
    <property type="entry name" value="PROTEIN: UPF0503-LIKE PROTEIN, PUTATIVE (DUF740)-RELATED"/>
    <property type="match status" value="1"/>
</dbReference>
<dbReference type="PANTHER" id="PTHR31659:SF9">
    <property type="entry name" value="PROTEIN: UPF0503-LIKE PROTEIN, PUTATIVE (DUF740)-RELATED"/>
    <property type="match status" value="1"/>
</dbReference>
<sequence length="113" mass="12248">MTLEPQPQTHRFSACHRHPGDPVTGFCASCLRERLSGLNPPTHLEISGGGCNVASSSSLLPELRRCKSLSVGKRDGFSGASEPRRNSCDVRARNTLWSLFNLDDERNGPNGGN</sequence>
<dbReference type="AlphaFoldDB" id="A0AAP0RL69"/>
<comment type="caution">
    <text evidence="1">The sequence shown here is derived from an EMBL/GenBank/DDBJ whole genome shotgun (WGS) entry which is preliminary data.</text>
</comment>
<dbReference type="Proteomes" id="UP001415857">
    <property type="component" value="Unassembled WGS sequence"/>
</dbReference>
<proteinExistence type="predicted"/>
<dbReference type="InterPro" id="IPR008004">
    <property type="entry name" value="OCTOPUS-like"/>
</dbReference>
<evidence type="ECO:0000313" key="2">
    <source>
        <dbReference type="Proteomes" id="UP001415857"/>
    </source>
</evidence>
<protein>
    <submittedName>
        <fullName evidence="1">Uncharacterized protein</fullName>
    </submittedName>
</protein>
<name>A0AAP0RL69_LIQFO</name>
<accession>A0AAP0RL69</accession>
<evidence type="ECO:0000313" key="1">
    <source>
        <dbReference type="EMBL" id="KAK9279223.1"/>
    </source>
</evidence>
<keyword evidence="2" id="KW-1185">Reference proteome</keyword>
<dbReference type="EMBL" id="JBBPBK010000008">
    <property type="protein sequence ID" value="KAK9279223.1"/>
    <property type="molecule type" value="Genomic_DNA"/>
</dbReference>
<gene>
    <name evidence="1" type="ORF">L1049_012901</name>
</gene>